<comment type="caution">
    <text evidence="1">The sequence shown here is derived from an EMBL/GenBank/DDBJ whole genome shotgun (WGS) entry which is preliminary data.</text>
</comment>
<gene>
    <name evidence="1" type="ORF">C7400_13280</name>
</gene>
<sequence length="35" mass="3930">MLWHGDVEHDDMGGPFTYEIYRLGSRGGGPHIESL</sequence>
<organism evidence="1 2">
    <name type="scientific">Paraburkholderia tropica</name>
    <dbReference type="NCBI Taxonomy" id="92647"/>
    <lineage>
        <taxon>Bacteria</taxon>
        <taxon>Pseudomonadati</taxon>
        <taxon>Pseudomonadota</taxon>
        <taxon>Betaproteobacteria</taxon>
        <taxon>Burkholderiales</taxon>
        <taxon>Burkholderiaceae</taxon>
        <taxon>Paraburkholderia</taxon>
    </lineage>
</organism>
<accession>A0ABX5MDW5</accession>
<evidence type="ECO:0000313" key="1">
    <source>
        <dbReference type="EMBL" id="PXX07101.1"/>
    </source>
</evidence>
<dbReference type="EMBL" id="QJJV01000032">
    <property type="protein sequence ID" value="PXX07101.1"/>
    <property type="molecule type" value="Genomic_DNA"/>
</dbReference>
<dbReference type="Proteomes" id="UP000247515">
    <property type="component" value="Unassembled WGS sequence"/>
</dbReference>
<keyword evidence="2" id="KW-1185">Reference proteome</keyword>
<evidence type="ECO:0000313" key="2">
    <source>
        <dbReference type="Proteomes" id="UP000247515"/>
    </source>
</evidence>
<reference evidence="1 2" key="1">
    <citation type="submission" date="2018-05" db="EMBL/GenBank/DDBJ databases">
        <title>Genomic Encyclopedia of Type Strains, Phase IV (KMG-V): Genome sequencing to study the core and pangenomes of soil and plant-associated prokaryotes.</title>
        <authorList>
            <person name="Whitman W."/>
        </authorList>
    </citation>
    <scope>NUCLEOTIDE SEQUENCE [LARGE SCALE GENOMIC DNA]</scope>
    <source>
        <strain evidence="1 2">SIr-6563</strain>
    </source>
</reference>
<name>A0ABX5MDW5_9BURK</name>
<protein>
    <submittedName>
        <fullName evidence="1">Uncharacterized protein</fullName>
    </submittedName>
</protein>
<proteinExistence type="predicted"/>